<evidence type="ECO:0000256" key="3">
    <source>
        <dbReference type="ARBA" id="ARBA00022723"/>
    </source>
</evidence>
<dbReference type="Gene3D" id="1.20.120.10">
    <property type="entry name" value="Cytochrome c/b562"/>
    <property type="match status" value="1"/>
</dbReference>
<protein>
    <submittedName>
        <fullName evidence="7">Cytochrome c</fullName>
    </submittedName>
</protein>
<feature type="signal peptide" evidence="6">
    <location>
        <begin position="1"/>
        <end position="24"/>
    </location>
</feature>
<dbReference type="SUPFAM" id="SSF47175">
    <property type="entry name" value="Cytochromes"/>
    <property type="match status" value="1"/>
</dbReference>
<dbReference type="EMBL" id="JAPUBN010000013">
    <property type="protein sequence ID" value="MCZ2721652.1"/>
    <property type="molecule type" value="Genomic_DNA"/>
</dbReference>
<accession>A0ABT4JUE0</accession>
<dbReference type="Proteomes" id="UP001149719">
    <property type="component" value="Unassembled WGS sequence"/>
</dbReference>
<sequence>MKKTLIALPIMLSSLLIGAGSVNAADVDKAIEIRQSYMSMIAFNVGIVGNMAKGKTEYDADIARNAAQNLELLSKINYQSMWPEGSSNADVDDTRAKMEIWTDTDGFTEKHNNFAKSAQNLASIADKGLNNLRSGMKDIGGTCGSCHQGFRIKD</sequence>
<dbReference type="InterPro" id="IPR012127">
    <property type="entry name" value="Cyt_c_prime"/>
</dbReference>
<proteinExistence type="predicted"/>
<reference evidence="7" key="1">
    <citation type="submission" date="2022-12" db="EMBL/GenBank/DDBJ databases">
        <title>Marinomonas 15G1-11 sp. nov, isolated from marine algae.</title>
        <authorList>
            <person name="Butt M."/>
            <person name="Choi D.G."/>
            <person name="Kim J.M."/>
            <person name="Lee J.K."/>
            <person name="Baek J.H."/>
            <person name="Jeon C.O."/>
        </authorList>
    </citation>
    <scope>NUCLEOTIDE SEQUENCE</scope>
    <source>
        <strain evidence="7">15G1-11</strain>
    </source>
</reference>
<feature type="chain" id="PRO_5045603730" evidence="6">
    <location>
        <begin position="25"/>
        <end position="154"/>
    </location>
</feature>
<keyword evidence="5" id="KW-0408">Iron</keyword>
<comment type="caution">
    <text evidence="7">The sequence shown here is derived from an EMBL/GenBank/DDBJ whole genome shotgun (WGS) entry which is preliminary data.</text>
</comment>
<dbReference type="PROSITE" id="PS51009">
    <property type="entry name" value="CYTCII"/>
    <property type="match status" value="1"/>
</dbReference>
<keyword evidence="4" id="KW-0249">Electron transport</keyword>
<dbReference type="InterPro" id="IPR010980">
    <property type="entry name" value="Cyt_c/b562"/>
</dbReference>
<evidence type="ECO:0000313" key="7">
    <source>
        <dbReference type="EMBL" id="MCZ2721652.1"/>
    </source>
</evidence>
<evidence type="ECO:0000256" key="2">
    <source>
        <dbReference type="ARBA" id="ARBA00022617"/>
    </source>
</evidence>
<keyword evidence="6" id="KW-0732">Signal</keyword>
<evidence type="ECO:0000256" key="5">
    <source>
        <dbReference type="ARBA" id="ARBA00023004"/>
    </source>
</evidence>
<gene>
    <name evidence="7" type="ORF">O1D97_08285</name>
</gene>
<keyword evidence="1" id="KW-0813">Transport</keyword>
<dbReference type="Pfam" id="PF01322">
    <property type="entry name" value="Cytochrom_C_2"/>
    <property type="match status" value="1"/>
</dbReference>
<name>A0ABT4JUE0_9GAMM</name>
<keyword evidence="8" id="KW-1185">Reference proteome</keyword>
<dbReference type="PIRSF" id="PIRSF000027">
    <property type="entry name" value="Cytc_c_prime"/>
    <property type="match status" value="1"/>
</dbReference>
<evidence type="ECO:0000313" key="8">
    <source>
        <dbReference type="Proteomes" id="UP001149719"/>
    </source>
</evidence>
<evidence type="ECO:0000256" key="6">
    <source>
        <dbReference type="SAM" id="SignalP"/>
    </source>
</evidence>
<keyword evidence="2" id="KW-0349">Heme</keyword>
<keyword evidence="3" id="KW-0479">Metal-binding</keyword>
<dbReference type="InterPro" id="IPR002321">
    <property type="entry name" value="Cyt_c_II"/>
</dbReference>
<organism evidence="7 8">
    <name type="scientific">Marinomonas phaeophyticola</name>
    <dbReference type="NCBI Taxonomy" id="3004091"/>
    <lineage>
        <taxon>Bacteria</taxon>
        <taxon>Pseudomonadati</taxon>
        <taxon>Pseudomonadota</taxon>
        <taxon>Gammaproteobacteria</taxon>
        <taxon>Oceanospirillales</taxon>
        <taxon>Oceanospirillaceae</taxon>
        <taxon>Marinomonas</taxon>
    </lineage>
</organism>
<evidence type="ECO:0000256" key="1">
    <source>
        <dbReference type="ARBA" id="ARBA00022448"/>
    </source>
</evidence>
<evidence type="ECO:0000256" key="4">
    <source>
        <dbReference type="ARBA" id="ARBA00022982"/>
    </source>
</evidence>
<dbReference type="RefSeq" id="WP_269124596.1">
    <property type="nucleotide sequence ID" value="NZ_JAPUBN010000013.1"/>
</dbReference>